<dbReference type="AlphaFoldDB" id="A0A0E3YCI2"/>
<dbReference type="PATRIC" id="fig|573737.6.peg.2993"/>
<dbReference type="HOGENOM" id="CLU_1271270_0_0_4"/>
<dbReference type="Proteomes" id="UP000035050">
    <property type="component" value="Chromosome"/>
</dbReference>
<dbReference type="EMBL" id="CP011253">
    <property type="protein sequence ID" value="AKC69836.1"/>
    <property type="molecule type" value="Genomic_DNA"/>
</dbReference>
<feature type="region of interest" description="Disordered" evidence="1">
    <location>
        <begin position="177"/>
        <end position="199"/>
    </location>
</feature>
<evidence type="ECO:0000313" key="2">
    <source>
        <dbReference type="EMBL" id="AKC69836.1"/>
    </source>
</evidence>
<feature type="compositionally biased region" description="Basic and acidic residues" evidence="1">
    <location>
        <begin position="181"/>
        <end position="190"/>
    </location>
</feature>
<protein>
    <submittedName>
        <fullName evidence="2">Uncharacterized protein</fullName>
    </submittedName>
</protein>
<sequence>MRTEISQDFTALQQVASGALQPREWIHPCEWFTNRMEQMQKNIAAFNAALGALTYREDAKALRVPDVQNLVLSHLISMSSEAEVESALRGLVHNINHRPYGESVEDVCERHFGRTLLRDIQKWFARNEQVCQDRLKHETRKQFLAGLVAVGVLGRERVTAAIQATVHALQALRWAGTGREPGNEIGRDNRGAPLPGGGD</sequence>
<gene>
    <name evidence="2" type="ORF">MB84_10630</name>
</gene>
<evidence type="ECO:0000313" key="3">
    <source>
        <dbReference type="Proteomes" id="UP000035050"/>
    </source>
</evidence>
<keyword evidence="3" id="KW-1185">Reference proteome</keyword>
<accession>A0A0E3YCI2</accession>
<dbReference type="KEGG" id="pox:MB84_10630"/>
<organism evidence="2 3">
    <name type="scientific">Pandoraea oxalativorans</name>
    <dbReference type="NCBI Taxonomy" id="573737"/>
    <lineage>
        <taxon>Bacteria</taxon>
        <taxon>Pseudomonadati</taxon>
        <taxon>Pseudomonadota</taxon>
        <taxon>Betaproteobacteria</taxon>
        <taxon>Burkholderiales</taxon>
        <taxon>Burkholderiaceae</taxon>
        <taxon>Pandoraea</taxon>
    </lineage>
</organism>
<name>A0A0E3YCI2_9BURK</name>
<proteinExistence type="predicted"/>
<evidence type="ECO:0000256" key="1">
    <source>
        <dbReference type="SAM" id="MobiDB-lite"/>
    </source>
</evidence>
<reference evidence="2" key="1">
    <citation type="submission" date="2016-06" db="EMBL/GenBank/DDBJ databases">
        <title>Pandoraea oxalativorans DSM 23570 Genome Sequencing.</title>
        <authorList>
            <person name="Ee R."/>
            <person name="Lim Y.-L."/>
            <person name="Yong D."/>
            <person name="Yin W.-F."/>
            <person name="Chan K.-G."/>
        </authorList>
    </citation>
    <scope>NUCLEOTIDE SEQUENCE</scope>
    <source>
        <strain evidence="2">DSM 23570</strain>
    </source>
</reference>